<reference evidence="3" key="1">
    <citation type="journal article" date="2019" name="Int. J. Syst. Evol. Microbiol.">
        <title>The Global Catalogue of Microorganisms (GCM) 10K type strain sequencing project: providing services to taxonomists for standard genome sequencing and annotation.</title>
        <authorList>
            <consortium name="The Broad Institute Genomics Platform"/>
            <consortium name="The Broad Institute Genome Sequencing Center for Infectious Disease"/>
            <person name="Wu L."/>
            <person name="Ma J."/>
        </authorList>
    </citation>
    <scope>NUCLEOTIDE SEQUENCE [LARGE SCALE GENOMIC DNA]</scope>
    <source>
        <strain evidence="3">JCM 17923</strain>
    </source>
</reference>
<feature type="compositionally biased region" description="Polar residues" evidence="1">
    <location>
        <begin position="46"/>
        <end position="58"/>
    </location>
</feature>
<feature type="region of interest" description="Disordered" evidence="1">
    <location>
        <begin position="39"/>
        <end position="58"/>
    </location>
</feature>
<gene>
    <name evidence="2" type="ORF">GCM10023185_19360</name>
</gene>
<name>A0ABP8IC93_9BACT</name>
<dbReference type="EMBL" id="BAABGZ010000018">
    <property type="protein sequence ID" value="GAA4355992.1"/>
    <property type="molecule type" value="Genomic_DNA"/>
</dbReference>
<accession>A0ABP8IC93</accession>
<sequence>MEHYDAWCAVLKKADVDREFYLWHGTACAYPGIRRKVGKNDESGATGKQNLSLDKSGNQMGHRPWELLHHTGADFRRMRQGYELVHLFPHKADEWKKLLPLLPDEIQEAIPAEWHTRLKVHGLPGLFSNPANTCFLPSALVRPTDGQSLLRQVLWKQAMRLYGSTTLLPCLVAKAFKQWLRGQHDPTGLVWNCNFHGDPEQFVKLQNDRVKKLTVYQQS</sequence>
<proteinExistence type="predicted"/>
<protein>
    <submittedName>
        <fullName evidence="2">Uncharacterized protein</fullName>
    </submittedName>
</protein>
<evidence type="ECO:0000313" key="3">
    <source>
        <dbReference type="Proteomes" id="UP001501153"/>
    </source>
</evidence>
<evidence type="ECO:0000256" key="1">
    <source>
        <dbReference type="SAM" id="MobiDB-lite"/>
    </source>
</evidence>
<keyword evidence="3" id="KW-1185">Reference proteome</keyword>
<dbReference type="Proteomes" id="UP001501153">
    <property type="component" value="Unassembled WGS sequence"/>
</dbReference>
<comment type="caution">
    <text evidence="2">The sequence shown here is derived from an EMBL/GenBank/DDBJ whole genome shotgun (WGS) entry which is preliminary data.</text>
</comment>
<organism evidence="2 3">
    <name type="scientific">Hymenobacter saemangeumensis</name>
    <dbReference type="NCBI Taxonomy" id="1084522"/>
    <lineage>
        <taxon>Bacteria</taxon>
        <taxon>Pseudomonadati</taxon>
        <taxon>Bacteroidota</taxon>
        <taxon>Cytophagia</taxon>
        <taxon>Cytophagales</taxon>
        <taxon>Hymenobacteraceae</taxon>
        <taxon>Hymenobacter</taxon>
    </lineage>
</organism>
<evidence type="ECO:0000313" key="2">
    <source>
        <dbReference type="EMBL" id="GAA4355992.1"/>
    </source>
</evidence>